<dbReference type="GeneID" id="109402651"/>
<name>A0ABM1ZD73_AEDAL</name>
<evidence type="ECO:0000256" key="4">
    <source>
        <dbReference type="ARBA" id="ARBA00022807"/>
    </source>
</evidence>
<keyword evidence="9" id="KW-1185">Reference proteome</keyword>
<keyword evidence="5" id="KW-1015">Disulfide bond</keyword>
<evidence type="ECO:0000259" key="7">
    <source>
        <dbReference type="SMART" id="SM00645"/>
    </source>
</evidence>
<dbReference type="EnsemblMetazoa" id="AALFPA23_017400.R25395">
    <property type="protein sequence ID" value="AALFPA23_017400.P25395"/>
    <property type="gene ID" value="AALFPA23_017400"/>
</dbReference>
<dbReference type="InterPro" id="IPR013128">
    <property type="entry name" value="Peptidase_C1A"/>
</dbReference>
<keyword evidence="3" id="KW-0378">Hydrolase</keyword>
<dbReference type="InterPro" id="IPR025661">
    <property type="entry name" value="Pept_asp_AS"/>
</dbReference>
<keyword evidence="6" id="KW-0732">Signal</keyword>
<reference evidence="9" key="1">
    <citation type="journal article" date="2015" name="Proc. Natl. Acad. Sci. U.S.A.">
        <title>Genome sequence of the Asian Tiger mosquito, Aedes albopictus, reveals insights into its biology, genetics, and evolution.</title>
        <authorList>
            <person name="Chen X.G."/>
            <person name="Jiang X."/>
            <person name="Gu J."/>
            <person name="Xu M."/>
            <person name="Wu Y."/>
            <person name="Deng Y."/>
            <person name="Zhang C."/>
            <person name="Bonizzoni M."/>
            <person name="Dermauw W."/>
            <person name="Vontas J."/>
            <person name="Armbruster P."/>
            <person name="Huang X."/>
            <person name="Yang Y."/>
            <person name="Zhang H."/>
            <person name="He W."/>
            <person name="Peng H."/>
            <person name="Liu Y."/>
            <person name="Wu K."/>
            <person name="Chen J."/>
            <person name="Lirakis M."/>
            <person name="Topalis P."/>
            <person name="Van Leeuwen T."/>
            <person name="Hall A.B."/>
            <person name="Jiang X."/>
            <person name="Thorpe C."/>
            <person name="Mueller R.L."/>
            <person name="Sun C."/>
            <person name="Waterhouse R.M."/>
            <person name="Yan G."/>
            <person name="Tu Z.J."/>
            <person name="Fang X."/>
            <person name="James A.A."/>
        </authorList>
    </citation>
    <scope>NUCLEOTIDE SEQUENCE [LARGE SCALE GENOMIC DNA]</scope>
    <source>
        <strain evidence="9">Foshan</strain>
    </source>
</reference>
<proteinExistence type="inferred from homology"/>
<sequence length="389" mass="43284">MFRFVLVLACCQAALAQGYGAPAAKSSSKNYQGYQDNQYYQYPSQYSGENSGAQYPRGQYPSGRDQSFFGAKYQTTAVLAAKFKNLTRSWKPGSNPKPPAGYRTGVNMADLERTKLPLGILADVEDLVLPDTFDAREKWPECPSLKEVRDQGCCGSCWAVSAASTMTDRWCVRSKGKEQFTFGSFDLLSCCHSCGQGCRGGTLGPAWQFWVEKGLSSGGPLNSRQGCHPYPIGECRVPGEDEDTPKCSKKCRSGYNVTDVWQDRRYGRVAYSLPNDERKIMEEIYINGPVQAAFHTYLDLHAYKSGVYRHVWGPLSGGHAVKLIGWGVENGLKYWLVANSWGREWGDNGFFKMVRGENHCGIEENIHAGLPNFHRQGEAGEYFAGYGYN</sequence>
<evidence type="ECO:0000256" key="3">
    <source>
        <dbReference type="ARBA" id="ARBA00022801"/>
    </source>
</evidence>
<evidence type="ECO:0000313" key="8">
    <source>
        <dbReference type="EnsemblMetazoa" id="AALFPA23_017400.P25395"/>
    </source>
</evidence>
<keyword evidence="2" id="KW-0645">Protease</keyword>
<dbReference type="RefSeq" id="XP_062700184.1">
    <property type="nucleotide sequence ID" value="XM_062844200.1"/>
</dbReference>
<dbReference type="CDD" id="cd02620">
    <property type="entry name" value="Peptidase_C1A_CathepsinB"/>
    <property type="match status" value="1"/>
</dbReference>
<comment type="similarity">
    <text evidence="1">Belongs to the peptidase C1 family.</text>
</comment>
<dbReference type="InterPro" id="IPR038765">
    <property type="entry name" value="Papain-like_cys_pep_sf"/>
</dbReference>
<evidence type="ECO:0000256" key="2">
    <source>
        <dbReference type="ARBA" id="ARBA00022670"/>
    </source>
</evidence>
<dbReference type="PROSITE" id="PS00139">
    <property type="entry name" value="THIOL_PROTEASE_CYS"/>
    <property type="match status" value="1"/>
</dbReference>
<evidence type="ECO:0000256" key="6">
    <source>
        <dbReference type="SAM" id="SignalP"/>
    </source>
</evidence>
<evidence type="ECO:0000313" key="9">
    <source>
        <dbReference type="Proteomes" id="UP000069940"/>
    </source>
</evidence>
<dbReference type="InterPro" id="IPR025660">
    <property type="entry name" value="Pept_his_AS"/>
</dbReference>
<organism evidence="8 9">
    <name type="scientific">Aedes albopictus</name>
    <name type="common">Asian tiger mosquito</name>
    <name type="synonym">Stegomyia albopicta</name>
    <dbReference type="NCBI Taxonomy" id="7160"/>
    <lineage>
        <taxon>Eukaryota</taxon>
        <taxon>Metazoa</taxon>
        <taxon>Ecdysozoa</taxon>
        <taxon>Arthropoda</taxon>
        <taxon>Hexapoda</taxon>
        <taxon>Insecta</taxon>
        <taxon>Pterygota</taxon>
        <taxon>Neoptera</taxon>
        <taxon>Endopterygota</taxon>
        <taxon>Diptera</taxon>
        <taxon>Nematocera</taxon>
        <taxon>Culicoidea</taxon>
        <taxon>Culicidae</taxon>
        <taxon>Culicinae</taxon>
        <taxon>Aedini</taxon>
        <taxon>Aedes</taxon>
        <taxon>Stegomyia</taxon>
    </lineage>
</organism>
<evidence type="ECO:0000256" key="1">
    <source>
        <dbReference type="ARBA" id="ARBA00008455"/>
    </source>
</evidence>
<keyword evidence="4" id="KW-0788">Thiol protease</keyword>
<dbReference type="Pfam" id="PF00112">
    <property type="entry name" value="Peptidase_C1"/>
    <property type="match status" value="1"/>
</dbReference>
<dbReference type="PANTHER" id="PTHR12411">
    <property type="entry name" value="CYSTEINE PROTEASE FAMILY C1-RELATED"/>
    <property type="match status" value="1"/>
</dbReference>
<feature type="signal peptide" evidence="6">
    <location>
        <begin position="1"/>
        <end position="16"/>
    </location>
</feature>
<dbReference type="SUPFAM" id="SSF54001">
    <property type="entry name" value="Cysteine proteinases"/>
    <property type="match status" value="1"/>
</dbReference>
<reference evidence="8" key="2">
    <citation type="submission" date="2025-05" db="UniProtKB">
        <authorList>
            <consortium name="EnsemblMetazoa"/>
        </authorList>
    </citation>
    <scope>IDENTIFICATION</scope>
    <source>
        <strain evidence="8">Foshan</strain>
    </source>
</reference>
<dbReference type="PROSITE" id="PS00639">
    <property type="entry name" value="THIOL_PROTEASE_HIS"/>
    <property type="match status" value="1"/>
</dbReference>
<protein>
    <recommendedName>
        <fullName evidence="7">Peptidase C1A papain C-terminal domain-containing protein</fullName>
    </recommendedName>
</protein>
<dbReference type="Gene3D" id="3.90.70.10">
    <property type="entry name" value="Cysteine proteinases"/>
    <property type="match status" value="1"/>
</dbReference>
<dbReference type="SMART" id="SM00645">
    <property type="entry name" value="Pept_C1"/>
    <property type="match status" value="1"/>
</dbReference>
<dbReference type="PROSITE" id="PS00640">
    <property type="entry name" value="THIOL_PROTEASE_ASN"/>
    <property type="match status" value="1"/>
</dbReference>
<dbReference type="InterPro" id="IPR000668">
    <property type="entry name" value="Peptidase_C1A_C"/>
</dbReference>
<dbReference type="InterPro" id="IPR000169">
    <property type="entry name" value="Pept_cys_AS"/>
</dbReference>
<feature type="domain" description="Peptidase C1A papain C-terminal" evidence="7">
    <location>
        <begin position="129"/>
        <end position="370"/>
    </location>
</feature>
<dbReference type="Proteomes" id="UP000069940">
    <property type="component" value="Unassembled WGS sequence"/>
</dbReference>
<evidence type="ECO:0000256" key="5">
    <source>
        <dbReference type="ARBA" id="ARBA00023157"/>
    </source>
</evidence>
<dbReference type="PRINTS" id="PR00705">
    <property type="entry name" value="PAPAIN"/>
</dbReference>
<accession>A0ABM1ZD73</accession>
<feature type="chain" id="PRO_5046646505" description="Peptidase C1A papain C-terminal domain-containing protein" evidence="6">
    <location>
        <begin position="17"/>
        <end position="389"/>
    </location>
</feature>